<dbReference type="AlphaFoldDB" id="A0A1V9XKL9"/>
<evidence type="ECO:0000313" key="5">
    <source>
        <dbReference type="Proteomes" id="UP000192247"/>
    </source>
</evidence>
<gene>
    <name evidence="4" type="ORF">BIW11_01029</name>
</gene>
<dbReference type="Pfam" id="PF00379">
    <property type="entry name" value="Chitin_bind_4"/>
    <property type="match status" value="1"/>
</dbReference>
<reference evidence="4 5" key="1">
    <citation type="journal article" date="2017" name="Gigascience">
        <title>Draft genome of the honey bee ectoparasitic mite, Tropilaelaps mercedesae, is shaped by the parasitic life history.</title>
        <authorList>
            <person name="Dong X."/>
            <person name="Armstrong S.D."/>
            <person name="Xia D."/>
            <person name="Makepeace B.L."/>
            <person name="Darby A.C."/>
            <person name="Kadowaki T."/>
        </authorList>
    </citation>
    <scope>NUCLEOTIDE SEQUENCE [LARGE SCALE GENOMIC DNA]</scope>
    <source>
        <strain evidence="4">Wuxi-XJTLU</strain>
    </source>
</reference>
<keyword evidence="5" id="KW-1185">Reference proteome</keyword>
<evidence type="ECO:0000313" key="4">
    <source>
        <dbReference type="EMBL" id="OQR74080.1"/>
    </source>
</evidence>
<dbReference type="GO" id="GO:0005615">
    <property type="term" value="C:extracellular space"/>
    <property type="evidence" value="ECO:0007669"/>
    <property type="project" value="TreeGrafter"/>
</dbReference>
<feature type="compositionally biased region" description="Low complexity" evidence="3">
    <location>
        <begin position="67"/>
        <end position="81"/>
    </location>
</feature>
<dbReference type="GO" id="GO:0031012">
    <property type="term" value="C:extracellular matrix"/>
    <property type="evidence" value="ECO:0007669"/>
    <property type="project" value="TreeGrafter"/>
</dbReference>
<evidence type="ECO:0000256" key="2">
    <source>
        <dbReference type="PROSITE-ProRule" id="PRU00497"/>
    </source>
</evidence>
<evidence type="ECO:0000256" key="3">
    <source>
        <dbReference type="SAM" id="MobiDB-lite"/>
    </source>
</evidence>
<organism evidence="4 5">
    <name type="scientific">Tropilaelaps mercedesae</name>
    <dbReference type="NCBI Taxonomy" id="418985"/>
    <lineage>
        <taxon>Eukaryota</taxon>
        <taxon>Metazoa</taxon>
        <taxon>Ecdysozoa</taxon>
        <taxon>Arthropoda</taxon>
        <taxon>Chelicerata</taxon>
        <taxon>Arachnida</taxon>
        <taxon>Acari</taxon>
        <taxon>Parasitiformes</taxon>
        <taxon>Mesostigmata</taxon>
        <taxon>Gamasina</taxon>
        <taxon>Dermanyssoidea</taxon>
        <taxon>Laelapidae</taxon>
        <taxon>Tropilaelaps</taxon>
    </lineage>
</organism>
<dbReference type="InterPro" id="IPR000618">
    <property type="entry name" value="Insect_cuticle"/>
</dbReference>
<dbReference type="Proteomes" id="UP000192247">
    <property type="component" value="Unassembled WGS sequence"/>
</dbReference>
<dbReference type="PRINTS" id="PR00947">
    <property type="entry name" value="CUTICLE"/>
</dbReference>
<sequence length="184" mass="19567">MVWHRSAVSVPVGVVGSFTGPPCLRGRPTGDDRRKYEFVVLFCLLGLALAGHSGYGGDGGGGRGHENYGSPSPYQFSYSSQDAEGSHAHSQSSDGRRVQGHYIIQLSDGRSRRVDYHADETGFHAKVVTNEQGTESKDAADAIYRSTAIAGEQAGLRYGNGGEELAKFAGSGGDYYGGQSNQWS</sequence>
<dbReference type="InParanoid" id="A0A1V9XKL9"/>
<keyword evidence="1 2" id="KW-0193">Cuticle</keyword>
<comment type="caution">
    <text evidence="4">The sequence shown here is derived from an EMBL/GenBank/DDBJ whole genome shotgun (WGS) entry which is preliminary data.</text>
</comment>
<dbReference type="OrthoDB" id="6381807at2759"/>
<accession>A0A1V9XKL9</accession>
<dbReference type="PANTHER" id="PTHR12236">
    <property type="entry name" value="STRUCTURAL CONTITUENT OF CUTICLE"/>
    <property type="match status" value="1"/>
</dbReference>
<dbReference type="PROSITE" id="PS00233">
    <property type="entry name" value="CHIT_BIND_RR_1"/>
    <property type="match status" value="1"/>
</dbReference>
<dbReference type="InterPro" id="IPR031311">
    <property type="entry name" value="CHIT_BIND_RR_consensus"/>
</dbReference>
<evidence type="ECO:0000256" key="1">
    <source>
        <dbReference type="ARBA" id="ARBA00022460"/>
    </source>
</evidence>
<dbReference type="PROSITE" id="PS51155">
    <property type="entry name" value="CHIT_BIND_RR_2"/>
    <property type="match status" value="1"/>
</dbReference>
<dbReference type="InterPro" id="IPR051217">
    <property type="entry name" value="Insect_Cuticle_Struc_Prot"/>
</dbReference>
<dbReference type="PANTHER" id="PTHR12236:SF79">
    <property type="entry name" value="CUTICULAR PROTEIN 50CB-RELATED"/>
    <property type="match status" value="1"/>
</dbReference>
<proteinExistence type="predicted"/>
<name>A0A1V9XKL9_9ACAR</name>
<dbReference type="STRING" id="418985.A0A1V9XKL9"/>
<feature type="region of interest" description="Disordered" evidence="3">
    <location>
        <begin position="61"/>
        <end position="98"/>
    </location>
</feature>
<dbReference type="EMBL" id="MNPL01008766">
    <property type="protein sequence ID" value="OQR74080.1"/>
    <property type="molecule type" value="Genomic_DNA"/>
</dbReference>
<dbReference type="GO" id="GO:0042302">
    <property type="term" value="F:structural constituent of cuticle"/>
    <property type="evidence" value="ECO:0007669"/>
    <property type="project" value="UniProtKB-UniRule"/>
</dbReference>
<protein>
    <submittedName>
        <fullName evidence="4">Cuticle protein 10.9-like</fullName>
    </submittedName>
</protein>